<dbReference type="CDD" id="cd00093">
    <property type="entry name" value="HTH_XRE"/>
    <property type="match status" value="1"/>
</dbReference>
<keyword evidence="4" id="KW-1185">Reference proteome</keyword>
<dbReference type="PANTHER" id="PTHR46797">
    <property type="entry name" value="HTH-TYPE TRANSCRIPTIONAL REGULATOR"/>
    <property type="match status" value="1"/>
</dbReference>
<evidence type="ECO:0000313" key="4">
    <source>
        <dbReference type="Proteomes" id="UP000384372"/>
    </source>
</evidence>
<organism evidence="3 4">
    <name type="scientific">Segatella copri</name>
    <dbReference type="NCBI Taxonomy" id="165179"/>
    <lineage>
        <taxon>Bacteria</taxon>
        <taxon>Pseudomonadati</taxon>
        <taxon>Bacteroidota</taxon>
        <taxon>Bacteroidia</taxon>
        <taxon>Bacteroidales</taxon>
        <taxon>Prevotellaceae</taxon>
        <taxon>Segatella</taxon>
    </lineage>
</organism>
<dbReference type="PROSITE" id="PS50943">
    <property type="entry name" value="HTH_CROC1"/>
    <property type="match status" value="1"/>
</dbReference>
<dbReference type="PANTHER" id="PTHR46797:SF1">
    <property type="entry name" value="METHYLPHOSPHONATE SYNTHASE"/>
    <property type="match status" value="1"/>
</dbReference>
<feature type="domain" description="HTH cro/C1-type" evidence="2">
    <location>
        <begin position="17"/>
        <end position="71"/>
    </location>
</feature>
<dbReference type="AlphaFoldDB" id="A0A6A7W7I5"/>
<dbReference type="InterPro" id="IPR010982">
    <property type="entry name" value="Lambda_DNA-bd_dom_sf"/>
</dbReference>
<dbReference type="SMART" id="SM00530">
    <property type="entry name" value="HTH_XRE"/>
    <property type="match status" value="1"/>
</dbReference>
<dbReference type="SUPFAM" id="SSF47413">
    <property type="entry name" value="lambda repressor-like DNA-binding domains"/>
    <property type="match status" value="1"/>
</dbReference>
<dbReference type="InterPro" id="IPR001387">
    <property type="entry name" value="Cro/C1-type_HTH"/>
</dbReference>
<dbReference type="GO" id="GO:0003700">
    <property type="term" value="F:DNA-binding transcription factor activity"/>
    <property type="evidence" value="ECO:0007669"/>
    <property type="project" value="TreeGrafter"/>
</dbReference>
<evidence type="ECO:0000313" key="3">
    <source>
        <dbReference type="EMBL" id="MQP10405.1"/>
    </source>
</evidence>
<gene>
    <name evidence="3" type="ORF">F7D20_00130</name>
</gene>
<dbReference type="Gene3D" id="1.10.260.40">
    <property type="entry name" value="lambda repressor-like DNA-binding domains"/>
    <property type="match status" value="1"/>
</dbReference>
<proteinExistence type="predicted"/>
<dbReference type="InterPro" id="IPR050807">
    <property type="entry name" value="TransReg_Diox_bact_type"/>
</dbReference>
<sequence length="86" mass="9969">MDKSIHSRLYHQVVARLRSKREEKGVTQTQLAELLNVKQAFISKIEICERRLDIIELHSICQVLGVSFVDFMQEVDRDILSKAEGK</sequence>
<dbReference type="GO" id="GO:0005829">
    <property type="term" value="C:cytosol"/>
    <property type="evidence" value="ECO:0007669"/>
    <property type="project" value="TreeGrafter"/>
</dbReference>
<accession>A0A6A7W7I5</accession>
<dbReference type="OrthoDB" id="1081711at2"/>
<dbReference type="GO" id="GO:0003677">
    <property type="term" value="F:DNA binding"/>
    <property type="evidence" value="ECO:0007669"/>
    <property type="project" value="UniProtKB-KW"/>
</dbReference>
<evidence type="ECO:0000259" key="2">
    <source>
        <dbReference type="PROSITE" id="PS50943"/>
    </source>
</evidence>
<dbReference type="EMBL" id="VZAD01000003">
    <property type="protein sequence ID" value="MQP10405.1"/>
    <property type="molecule type" value="Genomic_DNA"/>
</dbReference>
<evidence type="ECO:0000256" key="1">
    <source>
        <dbReference type="ARBA" id="ARBA00023125"/>
    </source>
</evidence>
<comment type="caution">
    <text evidence="3">The sequence shown here is derived from an EMBL/GenBank/DDBJ whole genome shotgun (WGS) entry which is preliminary data.</text>
</comment>
<dbReference type="Proteomes" id="UP000384372">
    <property type="component" value="Unassembled WGS sequence"/>
</dbReference>
<dbReference type="Pfam" id="PF01381">
    <property type="entry name" value="HTH_3"/>
    <property type="match status" value="1"/>
</dbReference>
<reference evidence="3 4" key="1">
    <citation type="submission" date="2019-09" db="EMBL/GenBank/DDBJ databases">
        <title>Distinct polysaccharide growth profiles of human intestinal Prevotella copri isolates.</title>
        <authorList>
            <person name="Fehlner-Peach H."/>
            <person name="Magnabosco C."/>
            <person name="Raghavan V."/>
            <person name="Scher J.U."/>
            <person name="Tett A."/>
            <person name="Cox L.M."/>
            <person name="Gottsegen C."/>
            <person name="Watters A."/>
            <person name="Wiltshire- Gordon J.D."/>
            <person name="Segata N."/>
            <person name="Bonneau R."/>
            <person name="Littman D.R."/>
        </authorList>
    </citation>
    <scope>NUCLEOTIDE SEQUENCE [LARGE SCALE GENOMIC DNA]</scope>
    <source>
        <strain evidence="4">iAQ1173</strain>
    </source>
</reference>
<dbReference type="RefSeq" id="WP_158462264.1">
    <property type="nucleotide sequence ID" value="NZ_VZAD01000003.1"/>
</dbReference>
<protein>
    <submittedName>
        <fullName evidence="3">Helix-turn-helix transcriptional regulator</fullName>
    </submittedName>
</protein>
<name>A0A6A7W7I5_9BACT</name>
<keyword evidence="1" id="KW-0238">DNA-binding</keyword>